<gene>
    <name evidence="3" type="primary">LOC106456180</name>
</gene>
<feature type="region of interest" description="Disordered" evidence="1">
    <location>
        <begin position="83"/>
        <end position="149"/>
    </location>
</feature>
<feature type="compositionally biased region" description="Pro residues" evidence="1">
    <location>
        <begin position="89"/>
        <end position="99"/>
    </location>
</feature>
<sequence>MLPDRLPSIGSSGTKSTAKPTPSSPGLWHPHQSSRRKRNRQQKTSFSSDTHPHPGPSSILLSDATMTPWGRLALSESCFDSIPKILTPRPSPPPPPASPVPEQIPSVTPYHGRRQEEDKDSSGSSFNSQIPSPPVAVTQKSAGGAAKDLQLRRRVLPQCRLPRAPRLPPLHPVTDLSFSRSFTFSFFELPLHQSPRWRAERVKNLLLLLKQIHY</sequence>
<evidence type="ECO:0000313" key="2">
    <source>
        <dbReference type="Proteomes" id="UP000695023"/>
    </source>
</evidence>
<feature type="compositionally biased region" description="Basic residues" evidence="1">
    <location>
        <begin position="32"/>
        <end position="41"/>
    </location>
</feature>
<evidence type="ECO:0000313" key="3">
    <source>
        <dbReference type="RefSeq" id="XP_013765701.1"/>
    </source>
</evidence>
<organism evidence="2 3">
    <name type="scientific">Pundamilia nyererei</name>
    <dbReference type="NCBI Taxonomy" id="303518"/>
    <lineage>
        <taxon>Eukaryota</taxon>
        <taxon>Metazoa</taxon>
        <taxon>Chordata</taxon>
        <taxon>Craniata</taxon>
        <taxon>Vertebrata</taxon>
        <taxon>Euteleostomi</taxon>
        <taxon>Actinopterygii</taxon>
        <taxon>Neopterygii</taxon>
        <taxon>Teleostei</taxon>
        <taxon>Neoteleostei</taxon>
        <taxon>Acanthomorphata</taxon>
        <taxon>Ovalentaria</taxon>
        <taxon>Cichlomorphae</taxon>
        <taxon>Cichliformes</taxon>
        <taxon>Cichlidae</taxon>
        <taxon>African cichlids</taxon>
        <taxon>Pseudocrenilabrinae</taxon>
        <taxon>Haplochromini</taxon>
        <taxon>Pundamilia</taxon>
    </lineage>
</organism>
<name>A0A9Y6JC75_9CICH</name>
<protein>
    <submittedName>
        <fullName evidence="3">Uncharacterized protein LOC106456180</fullName>
    </submittedName>
</protein>
<dbReference type="RefSeq" id="XP_013765701.1">
    <property type="nucleotide sequence ID" value="XM_013910247.1"/>
</dbReference>
<evidence type="ECO:0000256" key="1">
    <source>
        <dbReference type="SAM" id="MobiDB-lite"/>
    </source>
</evidence>
<dbReference type="AlphaFoldDB" id="A0A9Y6JC75"/>
<dbReference type="GeneID" id="106456180"/>
<feature type="compositionally biased region" description="Polar residues" evidence="1">
    <location>
        <begin position="9"/>
        <end position="21"/>
    </location>
</feature>
<feature type="region of interest" description="Disordered" evidence="1">
    <location>
        <begin position="1"/>
        <end position="63"/>
    </location>
</feature>
<keyword evidence="2" id="KW-1185">Reference proteome</keyword>
<accession>A0A9Y6JC75</accession>
<reference evidence="3" key="1">
    <citation type="submission" date="2025-08" db="UniProtKB">
        <authorList>
            <consortium name="RefSeq"/>
        </authorList>
    </citation>
    <scope>IDENTIFICATION</scope>
</reference>
<dbReference type="Proteomes" id="UP000695023">
    <property type="component" value="Unplaced"/>
</dbReference>
<proteinExistence type="predicted"/>